<keyword evidence="6 9" id="KW-0949">S-adenosyl-L-methionine</keyword>
<dbReference type="FunFam" id="3.30.70.1170:FF:000009">
    <property type="entry name" value="Nucleolar protein-like"/>
    <property type="match status" value="1"/>
</dbReference>
<evidence type="ECO:0000256" key="5">
    <source>
        <dbReference type="ARBA" id="ARBA00022679"/>
    </source>
</evidence>
<proteinExistence type="inferred from homology"/>
<dbReference type="Pfam" id="PF01189">
    <property type="entry name" value="Methyltr_RsmB-F"/>
    <property type="match status" value="1"/>
</dbReference>
<keyword evidence="3" id="KW-0690">Ribosome biogenesis</keyword>
<evidence type="ECO:0000256" key="10">
    <source>
        <dbReference type="SAM" id="MobiDB-lite"/>
    </source>
</evidence>
<feature type="domain" description="SAM-dependent MTase RsmB/NOP-type" evidence="11">
    <location>
        <begin position="178"/>
        <end position="473"/>
    </location>
</feature>
<feature type="binding site" evidence="9">
    <location>
        <position position="344"/>
    </location>
    <ligand>
        <name>S-adenosyl-L-methionine</name>
        <dbReference type="ChEBI" id="CHEBI:59789"/>
    </ligand>
</feature>
<dbReference type="InterPro" id="IPR029063">
    <property type="entry name" value="SAM-dependent_MTases_sf"/>
</dbReference>
<dbReference type="PANTHER" id="PTHR22807:SF30">
    <property type="entry name" value="28S RRNA (CYTOSINE(4447)-C(5))-METHYLTRANSFERASE-RELATED"/>
    <property type="match status" value="1"/>
</dbReference>
<dbReference type="Gene3D" id="3.40.50.150">
    <property type="entry name" value="Vaccinia Virus protein VP39"/>
    <property type="match status" value="1"/>
</dbReference>
<dbReference type="Proteomes" id="UP001301350">
    <property type="component" value="Unassembled WGS sequence"/>
</dbReference>
<dbReference type="InterPro" id="IPR023267">
    <property type="entry name" value="RCMT"/>
</dbReference>
<dbReference type="NCBIfam" id="TIGR00446">
    <property type="entry name" value="nop2p"/>
    <property type="match status" value="1"/>
</dbReference>
<evidence type="ECO:0000256" key="2">
    <source>
        <dbReference type="ARBA" id="ARBA00007494"/>
    </source>
</evidence>
<name>A0AAV9IQE0_CYACA</name>
<dbReference type="Gene3D" id="3.30.70.1170">
    <property type="entry name" value="Sun protein, domain 3"/>
    <property type="match status" value="1"/>
</dbReference>
<evidence type="ECO:0000313" key="12">
    <source>
        <dbReference type="EMBL" id="KAK4534459.1"/>
    </source>
</evidence>
<evidence type="ECO:0000256" key="8">
    <source>
        <dbReference type="ARBA" id="ARBA00023242"/>
    </source>
</evidence>
<dbReference type="GO" id="GO:0003723">
    <property type="term" value="F:RNA binding"/>
    <property type="evidence" value="ECO:0007669"/>
    <property type="project" value="UniProtKB-UniRule"/>
</dbReference>
<dbReference type="GO" id="GO:0005730">
    <property type="term" value="C:nucleolus"/>
    <property type="evidence" value="ECO:0007669"/>
    <property type="project" value="UniProtKB-SubCell"/>
</dbReference>
<comment type="subcellular location">
    <subcellularLocation>
        <location evidence="1">Nucleus</location>
        <location evidence="1">Nucleolus</location>
    </subcellularLocation>
</comment>
<protein>
    <recommendedName>
        <fullName evidence="11">SAM-dependent MTase RsmB/NOP-type domain-containing protein</fullName>
    </recommendedName>
</protein>
<dbReference type="PRINTS" id="PR02008">
    <property type="entry name" value="RCMTFAMILY"/>
</dbReference>
<dbReference type="PRINTS" id="PR02012">
    <property type="entry name" value="RCMTNOP2"/>
</dbReference>
<dbReference type="PANTHER" id="PTHR22807">
    <property type="entry name" value="NOP2 YEAST -RELATED NOL1/NOP2/FMU SUN DOMAIN-CONTAINING"/>
    <property type="match status" value="1"/>
</dbReference>
<dbReference type="SUPFAM" id="SSF53335">
    <property type="entry name" value="S-adenosyl-L-methionine-dependent methyltransferases"/>
    <property type="match status" value="1"/>
</dbReference>
<evidence type="ECO:0000256" key="6">
    <source>
        <dbReference type="ARBA" id="ARBA00022691"/>
    </source>
</evidence>
<sequence length="523" mass="57936">MPKDRSDHGEDRLLEDGVRRRRDGRAARSLAERPSIRPRDGSSGASRSDKHELERENDVATAEEWFILDRRQDTDDGGSDNLGATAEQTDSTSTDDGRHSVKRARPSPAPPHDSDTLRARIQHCLHVLEDFNARREGDRRRAEYVQQLIDTLSQLHDCLPSLTRRFHYLFGAAEAVEFLQANESPRPLVIRTNTLKTRRRELAQALIGRGMNVDPLGDWSKVGLLVHESQVPVGATPEYLAGHYTIQSASSLMPVMALAPQPHERVLDMAAAPGGKASYIGQLMRGTGVLFANDAKRERCKALVANLQRLGVHHAVVMNDDGRRLSAKGSGGGFRHFFDRVLLDAPCSGTGIIAHDESVKQTRTDDSIARCVYLQKQLILAAIDACNAKSPTGGYVVYSTCSVLMDENEAVIDYALRKRRGAVRVVPAGLPFGVPGFTNFRGKHFHRDLQEARRFYPHVHNMDGFFVCKLRVLENESDGQKGDGNGVAEERRAESPTSMANPDDDEREPPAVQLVIAPARRRA</sequence>
<feature type="binding site" evidence="9">
    <location>
        <position position="321"/>
    </location>
    <ligand>
        <name>S-adenosyl-L-methionine</name>
        <dbReference type="ChEBI" id="CHEBI:59789"/>
    </ligand>
</feature>
<evidence type="ECO:0000256" key="9">
    <source>
        <dbReference type="PROSITE-ProRule" id="PRU01023"/>
    </source>
</evidence>
<keyword evidence="7 9" id="KW-0694">RNA-binding</keyword>
<keyword evidence="4 9" id="KW-0489">Methyltransferase</keyword>
<organism evidence="12 13">
    <name type="scientific">Cyanidium caldarium</name>
    <name type="common">Red alga</name>
    <dbReference type="NCBI Taxonomy" id="2771"/>
    <lineage>
        <taxon>Eukaryota</taxon>
        <taxon>Rhodophyta</taxon>
        <taxon>Bangiophyceae</taxon>
        <taxon>Cyanidiales</taxon>
        <taxon>Cyanidiaceae</taxon>
        <taxon>Cyanidium</taxon>
    </lineage>
</organism>
<dbReference type="InterPro" id="IPR049560">
    <property type="entry name" value="MeTrfase_RsmB-F_NOP2_cat"/>
</dbReference>
<feature type="binding site" evidence="9">
    <location>
        <position position="294"/>
    </location>
    <ligand>
        <name>S-adenosyl-L-methionine</name>
        <dbReference type="ChEBI" id="CHEBI:59789"/>
    </ligand>
</feature>
<dbReference type="AlphaFoldDB" id="A0AAV9IQE0"/>
<evidence type="ECO:0000256" key="7">
    <source>
        <dbReference type="ARBA" id="ARBA00022884"/>
    </source>
</evidence>
<feature type="active site" description="Nucleophile" evidence="9">
    <location>
        <position position="401"/>
    </location>
</feature>
<feature type="compositionally biased region" description="Basic and acidic residues" evidence="10">
    <location>
        <begin position="47"/>
        <end position="58"/>
    </location>
</feature>
<comment type="similarity">
    <text evidence="2 9">Belongs to the class I-like SAM-binding methyltransferase superfamily. RsmB/NOP family.</text>
</comment>
<reference evidence="12 13" key="1">
    <citation type="submission" date="2022-07" db="EMBL/GenBank/DDBJ databases">
        <title>Genome-wide signatures of adaptation to extreme environments.</title>
        <authorList>
            <person name="Cho C.H."/>
            <person name="Yoon H.S."/>
        </authorList>
    </citation>
    <scope>NUCLEOTIDE SEQUENCE [LARGE SCALE GENOMIC DNA]</scope>
    <source>
        <strain evidence="12 13">DBV 063 E5</strain>
    </source>
</reference>
<dbReference type="InterPro" id="IPR011023">
    <property type="entry name" value="Nop2p"/>
</dbReference>
<dbReference type="PROSITE" id="PS01153">
    <property type="entry name" value="NOL1_NOP2_SUN"/>
    <property type="match status" value="1"/>
</dbReference>
<dbReference type="EMBL" id="JANCYW010000002">
    <property type="protein sequence ID" value="KAK4534459.1"/>
    <property type="molecule type" value="Genomic_DNA"/>
</dbReference>
<evidence type="ECO:0000313" key="13">
    <source>
        <dbReference type="Proteomes" id="UP001301350"/>
    </source>
</evidence>
<dbReference type="GO" id="GO:0000470">
    <property type="term" value="P:maturation of LSU-rRNA"/>
    <property type="evidence" value="ECO:0007669"/>
    <property type="project" value="TreeGrafter"/>
</dbReference>
<keyword evidence="8" id="KW-0539">Nucleus</keyword>
<dbReference type="InterPro" id="IPR023273">
    <property type="entry name" value="RCMT_NOP2"/>
</dbReference>
<feature type="compositionally biased region" description="Basic and acidic residues" evidence="10">
    <location>
        <begin position="1"/>
        <end position="40"/>
    </location>
</feature>
<evidence type="ECO:0000259" key="11">
    <source>
        <dbReference type="PROSITE" id="PS51686"/>
    </source>
</evidence>
<evidence type="ECO:0000256" key="4">
    <source>
        <dbReference type="ARBA" id="ARBA00022603"/>
    </source>
</evidence>
<dbReference type="InterPro" id="IPR018314">
    <property type="entry name" value="RsmB/NOL1/NOP2-like_CS"/>
</dbReference>
<feature type="binding site" evidence="9">
    <location>
        <begin position="270"/>
        <end position="276"/>
    </location>
    <ligand>
        <name>S-adenosyl-L-methionine</name>
        <dbReference type="ChEBI" id="CHEBI:59789"/>
    </ligand>
</feature>
<evidence type="ECO:0000256" key="3">
    <source>
        <dbReference type="ARBA" id="ARBA00022517"/>
    </source>
</evidence>
<dbReference type="GO" id="GO:0009383">
    <property type="term" value="F:rRNA (cytosine-C5-)-methyltransferase activity"/>
    <property type="evidence" value="ECO:0007669"/>
    <property type="project" value="TreeGrafter"/>
</dbReference>
<dbReference type="InterPro" id="IPR001678">
    <property type="entry name" value="MeTrfase_RsmB-F_NOP2_dom"/>
</dbReference>
<accession>A0AAV9IQE0</accession>
<feature type="region of interest" description="Disordered" evidence="10">
    <location>
        <begin position="477"/>
        <end position="523"/>
    </location>
</feature>
<gene>
    <name evidence="12" type="ORF">CDCA_CDCA02G0484</name>
</gene>
<dbReference type="GO" id="GO:0070475">
    <property type="term" value="P:rRNA base methylation"/>
    <property type="evidence" value="ECO:0007669"/>
    <property type="project" value="TreeGrafter"/>
</dbReference>
<comment type="caution">
    <text evidence="12">The sequence shown here is derived from an EMBL/GenBank/DDBJ whole genome shotgun (WGS) entry which is preliminary data.</text>
</comment>
<feature type="region of interest" description="Disordered" evidence="10">
    <location>
        <begin position="1"/>
        <end position="115"/>
    </location>
</feature>
<keyword evidence="5 9" id="KW-0808">Transferase</keyword>
<keyword evidence="13" id="KW-1185">Reference proteome</keyword>
<dbReference type="PROSITE" id="PS51686">
    <property type="entry name" value="SAM_MT_RSMB_NOP"/>
    <property type="match status" value="1"/>
</dbReference>
<evidence type="ECO:0000256" key="1">
    <source>
        <dbReference type="ARBA" id="ARBA00004604"/>
    </source>
</evidence>